<organism evidence="2">
    <name type="scientific">Paenarthrobacter sp. AMU7</name>
    <dbReference type="NCBI Taxonomy" id="3162492"/>
    <lineage>
        <taxon>Bacteria</taxon>
        <taxon>Bacillati</taxon>
        <taxon>Actinomycetota</taxon>
        <taxon>Actinomycetes</taxon>
        <taxon>Micrococcales</taxon>
        <taxon>Micrococcaceae</taxon>
        <taxon>Paenarthrobacter</taxon>
    </lineage>
</organism>
<evidence type="ECO:0000313" key="2">
    <source>
        <dbReference type="EMBL" id="XDV72295.1"/>
    </source>
</evidence>
<protein>
    <submittedName>
        <fullName evidence="2">DUF4073 domain-containing protein</fullName>
    </submittedName>
</protein>
<reference evidence="2" key="1">
    <citation type="submission" date="2024-07" db="EMBL/GenBank/DDBJ databases">
        <authorList>
            <person name="Li J."/>
            <person name="Wei H."/>
            <person name="Ma J."/>
        </authorList>
    </citation>
    <scope>NUCLEOTIDE SEQUENCE</scope>
    <source>
        <strain evidence="2">AMU7</strain>
    </source>
</reference>
<dbReference type="RefSeq" id="WP_369745954.1">
    <property type="nucleotide sequence ID" value="NZ_CP165735.1"/>
</dbReference>
<dbReference type="EMBL" id="CP165735">
    <property type="protein sequence ID" value="XDV72295.1"/>
    <property type="molecule type" value="Genomic_DNA"/>
</dbReference>
<dbReference type="Pfam" id="PF13285">
    <property type="entry name" value="DUF4073"/>
    <property type="match status" value="1"/>
</dbReference>
<accession>A0AB39YRK3</accession>
<name>A0AB39YRK3_9MICC</name>
<sequence>MADWEVRRTVPGTGNLQGFQVINTGAVQTLWEDNGAGGERALDGREASGLQVEVYNDCVVVRARDYRRGEWIKEVQIPLF</sequence>
<dbReference type="InterPro" id="IPR025142">
    <property type="entry name" value="DUF4073"/>
</dbReference>
<gene>
    <name evidence="2" type="ORF">ABQM86_03690</name>
</gene>
<dbReference type="AlphaFoldDB" id="A0AB39YRK3"/>
<evidence type="ECO:0000259" key="1">
    <source>
        <dbReference type="Pfam" id="PF13285"/>
    </source>
</evidence>
<feature type="domain" description="DUF4073" evidence="1">
    <location>
        <begin position="2"/>
        <end position="77"/>
    </location>
</feature>
<proteinExistence type="predicted"/>